<dbReference type="GO" id="GO:0016787">
    <property type="term" value="F:hydrolase activity"/>
    <property type="evidence" value="ECO:0007669"/>
    <property type="project" value="UniProtKB-KW"/>
</dbReference>
<reference evidence="6" key="1">
    <citation type="submission" date="2023-06" db="EMBL/GenBank/DDBJ databases">
        <authorList>
            <person name="Noh H."/>
        </authorList>
    </citation>
    <scope>NUCLEOTIDE SEQUENCE</scope>
    <source>
        <strain evidence="6">DUCC20226</strain>
    </source>
</reference>
<evidence type="ECO:0000256" key="1">
    <source>
        <dbReference type="ARBA" id="ARBA00010088"/>
    </source>
</evidence>
<keyword evidence="2" id="KW-0378">Hydrolase</keyword>
<evidence type="ECO:0000259" key="4">
    <source>
        <dbReference type="Pfam" id="PF00561"/>
    </source>
</evidence>
<comment type="similarity">
    <text evidence="1">Belongs to the peptidase S33 family.</text>
</comment>
<dbReference type="PANTHER" id="PTHR43248">
    <property type="entry name" value="2-SUCCINYL-6-HYDROXY-2,4-CYCLOHEXADIENE-1-CARBOXYLATE SYNTHASE"/>
    <property type="match status" value="1"/>
</dbReference>
<organism evidence="6 7">
    <name type="scientific">Phomopsis amygdali</name>
    <name type="common">Fusicoccum amygdali</name>
    <dbReference type="NCBI Taxonomy" id="1214568"/>
    <lineage>
        <taxon>Eukaryota</taxon>
        <taxon>Fungi</taxon>
        <taxon>Dikarya</taxon>
        <taxon>Ascomycota</taxon>
        <taxon>Pezizomycotina</taxon>
        <taxon>Sordariomycetes</taxon>
        <taxon>Sordariomycetidae</taxon>
        <taxon>Diaporthales</taxon>
        <taxon>Diaporthaceae</taxon>
        <taxon>Diaporthe</taxon>
    </lineage>
</organism>
<evidence type="ECO:0000256" key="2">
    <source>
        <dbReference type="ARBA" id="ARBA00022801"/>
    </source>
</evidence>
<comment type="caution">
    <text evidence="6">The sequence shown here is derived from an EMBL/GenBank/DDBJ whole genome shotgun (WGS) entry which is preliminary data.</text>
</comment>
<dbReference type="Pfam" id="PF00561">
    <property type="entry name" value="Abhydrolase_1"/>
    <property type="match status" value="1"/>
</dbReference>
<keyword evidence="7" id="KW-1185">Reference proteome</keyword>
<evidence type="ECO:0000313" key="7">
    <source>
        <dbReference type="Proteomes" id="UP001265746"/>
    </source>
</evidence>
<evidence type="ECO:0000256" key="3">
    <source>
        <dbReference type="SAM" id="Phobius"/>
    </source>
</evidence>
<feature type="domain" description="AB hydrolase-1" evidence="4">
    <location>
        <begin position="139"/>
        <end position="355"/>
    </location>
</feature>
<dbReference type="InterPro" id="IPR051601">
    <property type="entry name" value="Serine_prot/Carboxylest_S33"/>
</dbReference>
<dbReference type="InterPro" id="IPR000073">
    <property type="entry name" value="AB_hydrolase_1"/>
</dbReference>
<dbReference type="SUPFAM" id="SSF53474">
    <property type="entry name" value="alpha/beta-Hydrolases"/>
    <property type="match status" value="1"/>
</dbReference>
<accession>A0AAD9VZZ4</accession>
<dbReference type="InterPro" id="IPR013595">
    <property type="entry name" value="Pept_S33_TAP-like_C"/>
</dbReference>
<dbReference type="EMBL" id="JAUJFL010000005">
    <property type="protein sequence ID" value="KAK2602103.1"/>
    <property type="molecule type" value="Genomic_DNA"/>
</dbReference>
<name>A0AAD9VZZ4_PHOAM</name>
<evidence type="ECO:0000313" key="6">
    <source>
        <dbReference type="EMBL" id="KAK2602103.1"/>
    </source>
</evidence>
<evidence type="ECO:0000259" key="5">
    <source>
        <dbReference type="Pfam" id="PF08386"/>
    </source>
</evidence>
<dbReference type="Proteomes" id="UP001265746">
    <property type="component" value="Unassembled WGS sequence"/>
</dbReference>
<feature type="domain" description="Peptidase S33 tripeptidyl aminopeptidase-like C-terminal" evidence="5">
    <location>
        <begin position="545"/>
        <end position="650"/>
    </location>
</feature>
<dbReference type="Gene3D" id="3.40.50.1820">
    <property type="entry name" value="alpha/beta hydrolase"/>
    <property type="match status" value="2"/>
</dbReference>
<keyword evidence="3" id="KW-0812">Transmembrane</keyword>
<dbReference type="Pfam" id="PF08386">
    <property type="entry name" value="Abhydrolase_4"/>
    <property type="match status" value="1"/>
</dbReference>
<dbReference type="PANTHER" id="PTHR43248:SF25">
    <property type="entry name" value="AB HYDROLASE-1 DOMAIN-CONTAINING PROTEIN-RELATED"/>
    <property type="match status" value="1"/>
</dbReference>
<dbReference type="AlphaFoldDB" id="A0AAD9VZZ4"/>
<evidence type="ECO:0008006" key="8">
    <source>
        <dbReference type="Google" id="ProtNLM"/>
    </source>
</evidence>
<feature type="transmembrane region" description="Helical" evidence="3">
    <location>
        <begin position="32"/>
        <end position="50"/>
    </location>
</feature>
<sequence>MPCKFEPALNSCKGFCASPEHGTAPKKRPSSLLTLSFCLLICLISAHLGGRSLARLFPFFQPVSNDDEQRRNEFRWADITPTTTLRYTPCWDSFQCARLSVPLDWNSTIEEHRIGPYAAIAIVKLPARVPVTDARYGGPVVLNPGGPGESGIYQVLSDARHLQTVLDSPRGPEEIINNGEEAGKYFDILSFDPRGVNNTTPALRCFPGAFNQQTWLLRFPDIGLLWDSESLVGLERARAAALGASCSSGGAEEDVLPYLNTAQVVEDMVEIIEREGQWRAEEARRLLEINDNHKKQLGRNLKLDVHQRTAYHPGQEKLQFWGMSYGTTLGSTFAALHPDRVARIVLDGNMDPAEHYRGGFEKSLQDADKVVTQYSTYCFAAGPEKCRLFNVTSPGSIEARFTSIMSSLKTKPIAVSPPGNLGPEVITFGDVHLLLLTSIFFSFAFAERFWDLLPILESGNGTHPDMVAMALRKQARLTPAAQLEPGSDCNSITGGDDPDSCLPYHSWAGAFKTISCMDAGGGPTHLTREAFAAARKRLAAQSRWASPTWSRNVLSCEGLTARPAWRPSLTFEKQEWANTSHPILFIGNSYDPATPLANAKRVSEKLFPGSMVLQQDSEGHCSHASPSLCTASAVREYFQTGRLPQPGTICQPEVKPFLGCVRKGGCSFEGDDARLWEALVQLADPFGLTKMDGVEIDLYEDIWRAIGRIARN</sequence>
<protein>
    <recommendedName>
        <fullName evidence="8">Proteinase</fullName>
    </recommendedName>
</protein>
<dbReference type="InterPro" id="IPR029058">
    <property type="entry name" value="AB_hydrolase_fold"/>
</dbReference>
<gene>
    <name evidence="6" type="ORF">N8I77_008663</name>
</gene>
<proteinExistence type="inferred from homology"/>
<keyword evidence="3" id="KW-0472">Membrane</keyword>
<keyword evidence="3" id="KW-1133">Transmembrane helix</keyword>